<evidence type="ECO:0000313" key="1">
    <source>
        <dbReference type="EMBL" id="AXY68267.1"/>
    </source>
</evidence>
<dbReference type="Pfam" id="PF02620">
    <property type="entry name" value="YceD"/>
    <property type="match status" value="1"/>
</dbReference>
<protein>
    <submittedName>
        <fullName evidence="1">DUF177 domain-containing protein</fullName>
    </submittedName>
</protein>
<organism evidence="1 2">
    <name type="scientific">Thermosynechococcus sichuanensis E542</name>
    <dbReference type="NCBI Taxonomy" id="2016101"/>
    <lineage>
        <taxon>Bacteria</taxon>
        <taxon>Bacillati</taxon>
        <taxon>Cyanobacteriota</taxon>
        <taxon>Cyanophyceae</taxon>
        <taxon>Acaryochloridales</taxon>
        <taxon>Thermosynechococcaceae</taxon>
        <taxon>Thermosynechococcus</taxon>
        <taxon>Thermosynechococcus sichuanensis</taxon>
    </lineage>
</organism>
<dbReference type="InterPro" id="IPR003772">
    <property type="entry name" value="YceD"/>
</dbReference>
<dbReference type="EMBL" id="CP032152">
    <property type="protein sequence ID" value="AXY68267.1"/>
    <property type="molecule type" value="Genomic_DNA"/>
</dbReference>
<dbReference type="Proteomes" id="UP000261812">
    <property type="component" value="Chromosome"/>
</dbReference>
<dbReference type="AlphaFoldDB" id="A0A3B7MCB6"/>
<proteinExistence type="predicted"/>
<reference evidence="2" key="1">
    <citation type="submission" date="2018-09" db="EMBL/GenBank/DDBJ databases">
        <title>Complete genome sequence of thermophilic cyanobacteria strain Thermosynechococcus elongatus PKUAC-SCTE542.</title>
        <authorList>
            <person name="Liang Y."/>
            <person name="Tang J."/>
            <person name="Daroch M."/>
        </authorList>
    </citation>
    <scope>NUCLEOTIDE SEQUENCE [LARGE SCALE GENOMIC DNA]</scope>
    <source>
        <strain evidence="2">E542</strain>
    </source>
</reference>
<keyword evidence="2" id="KW-1185">Reference proteome</keyword>
<evidence type="ECO:0000313" key="2">
    <source>
        <dbReference type="Proteomes" id="UP000261812"/>
    </source>
</evidence>
<sequence length="165" mass="18776">MTHAHWLTIPELLRLPAQTYEWRVDIEFPDLATLTPVQGIVTATHRHTYLELRAGVQTIVTLCCDRCLQYYNYRLECTTTELIWLAETPASQPDDDLVETLPATGRLDLADWLYQQLCLALPYPKYCDPNCAGIHPPTPAEPPIDYRWAALAQLQSALERSEPSP</sequence>
<dbReference type="RefSeq" id="WP_181494821.1">
    <property type="nucleotide sequence ID" value="NZ_CP032152.1"/>
</dbReference>
<accession>A0A3B7MCB6</accession>
<gene>
    <name evidence="1" type="ORF">D3A95_09720</name>
</gene>
<dbReference type="KEGG" id="tsq:D3A95_09720"/>
<name>A0A3B7MCB6_9CYAN</name>